<keyword evidence="1" id="KW-0812">Transmembrane</keyword>
<organism evidence="2 3">
    <name type="scientific">Mucilaginibacter oryzae</name>
    <dbReference type="NCBI Taxonomy" id="468058"/>
    <lineage>
        <taxon>Bacteria</taxon>
        <taxon>Pseudomonadati</taxon>
        <taxon>Bacteroidota</taxon>
        <taxon>Sphingobacteriia</taxon>
        <taxon>Sphingobacteriales</taxon>
        <taxon>Sphingobacteriaceae</taxon>
        <taxon>Mucilaginibacter</taxon>
    </lineage>
</organism>
<reference evidence="2 3" key="1">
    <citation type="submission" date="2018-05" db="EMBL/GenBank/DDBJ databases">
        <title>Genomic Encyclopedia of Archaeal and Bacterial Type Strains, Phase II (KMG-II): from individual species to whole genera.</title>
        <authorList>
            <person name="Goeker M."/>
        </authorList>
    </citation>
    <scope>NUCLEOTIDE SEQUENCE [LARGE SCALE GENOMIC DNA]</scope>
    <source>
        <strain evidence="2 3">DSM 19975</strain>
    </source>
</reference>
<accession>A0A316GUB8</accession>
<comment type="caution">
    <text evidence="2">The sequence shown here is derived from an EMBL/GenBank/DDBJ whole genome shotgun (WGS) entry which is preliminary data.</text>
</comment>
<protein>
    <submittedName>
        <fullName evidence="2">Uncharacterized protein</fullName>
    </submittedName>
</protein>
<name>A0A316GUB8_9SPHI</name>
<sequence length="167" mass="17065">MKKKMNKRSTALARKIFGGTIVAAMLILNVMVVKPTDAKSHLSVGTLKSYAKTFGANLGGSSSLGGSNTDGSSDPSAANKTIEIIKDQELVITKINANTSLTAGLQVGGIISAALNLKLNGAVTAELKNCFSVNCYDGGPSNCTPAPAKVCPIGGCPSVVHGKIVYP</sequence>
<proteinExistence type="predicted"/>
<keyword evidence="1" id="KW-1133">Transmembrane helix</keyword>
<keyword evidence="1" id="KW-0472">Membrane</keyword>
<gene>
    <name evidence="2" type="ORF">LX99_05061</name>
</gene>
<dbReference type="EMBL" id="QGHA01000025">
    <property type="protein sequence ID" value="PWK64897.1"/>
    <property type="molecule type" value="Genomic_DNA"/>
</dbReference>
<evidence type="ECO:0000256" key="1">
    <source>
        <dbReference type="SAM" id="Phobius"/>
    </source>
</evidence>
<feature type="transmembrane region" description="Helical" evidence="1">
    <location>
        <begin position="12"/>
        <end position="33"/>
    </location>
</feature>
<evidence type="ECO:0000313" key="2">
    <source>
        <dbReference type="EMBL" id="PWK64897.1"/>
    </source>
</evidence>
<dbReference type="AlphaFoldDB" id="A0A316GUB8"/>
<dbReference type="Proteomes" id="UP000245678">
    <property type="component" value="Unassembled WGS sequence"/>
</dbReference>
<evidence type="ECO:0000313" key="3">
    <source>
        <dbReference type="Proteomes" id="UP000245678"/>
    </source>
</evidence>
<keyword evidence="3" id="KW-1185">Reference proteome</keyword>